<dbReference type="InParanoid" id="C1DY95"/>
<dbReference type="CDD" id="cd00077">
    <property type="entry name" value="HDc"/>
    <property type="match status" value="1"/>
</dbReference>
<dbReference type="FunCoup" id="C1DY95">
    <property type="interactions" value="1328"/>
</dbReference>
<evidence type="ECO:0000256" key="1">
    <source>
        <dbReference type="SAM" id="MobiDB-lite"/>
    </source>
</evidence>
<dbReference type="Gene3D" id="3.30.70.2760">
    <property type="match status" value="1"/>
</dbReference>
<dbReference type="eggNOG" id="KOG2681">
    <property type="taxonomic scope" value="Eukaryota"/>
</dbReference>
<feature type="domain" description="HD/PDEase" evidence="2">
    <location>
        <begin position="68"/>
        <end position="224"/>
    </location>
</feature>
<evidence type="ECO:0000313" key="4">
    <source>
        <dbReference type="Proteomes" id="UP000002009"/>
    </source>
</evidence>
<reference evidence="3 4" key="1">
    <citation type="journal article" date="2009" name="Science">
        <title>Green evolution and dynamic adaptations revealed by genomes of the marine picoeukaryotes Micromonas.</title>
        <authorList>
            <person name="Worden A.Z."/>
            <person name="Lee J.H."/>
            <person name="Mock T."/>
            <person name="Rouze P."/>
            <person name="Simmons M.P."/>
            <person name="Aerts A.L."/>
            <person name="Allen A.E."/>
            <person name="Cuvelier M.L."/>
            <person name="Derelle E."/>
            <person name="Everett M.V."/>
            <person name="Foulon E."/>
            <person name="Grimwood J."/>
            <person name="Gundlach H."/>
            <person name="Henrissat B."/>
            <person name="Napoli C."/>
            <person name="McDonald S.M."/>
            <person name="Parker M.S."/>
            <person name="Rombauts S."/>
            <person name="Salamov A."/>
            <person name="Von Dassow P."/>
            <person name="Badger J.H."/>
            <person name="Coutinho P.M."/>
            <person name="Demir E."/>
            <person name="Dubchak I."/>
            <person name="Gentemann C."/>
            <person name="Eikrem W."/>
            <person name="Gready J.E."/>
            <person name="John U."/>
            <person name="Lanier W."/>
            <person name="Lindquist E.A."/>
            <person name="Lucas S."/>
            <person name="Mayer K.F."/>
            <person name="Moreau H."/>
            <person name="Not F."/>
            <person name="Otillar R."/>
            <person name="Panaud O."/>
            <person name="Pangilinan J."/>
            <person name="Paulsen I."/>
            <person name="Piegu B."/>
            <person name="Poliakov A."/>
            <person name="Robbens S."/>
            <person name="Schmutz J."/>
            <person name="Toulza E."/>
            <person name="Wyss T."/>
            <person name="Zelensky A."/>
            <person name="Zhou K."/>
            <person name="Armbrust E.V."/>
            <person name="Bhattacharya D."/>
            <person name="Goodenough U.W."/>
            <person name="Van de Peer Y."/>
            <person name="Grigoriev I.V."/>
        </authorList>
    </citation>
    <scope>NUCLEOTIDE SEQUENCE [LARGE SCALE GENOMIC DNA]</scope>
    <source>
        <strain evidence="4">RCC299 / NOUM17</strain>
    </source>
</reference>
<dbReference type="InterPro" id="IPR003607">
    <property type="entry name" value="HD/PDEase_dom"/>
</dbReference>
<dbReference type="STRING" id="296587.C1DY95"/>
<dbReference type="KEGG" id="mis:MICPUN_79129"/>
<dbReference type="GO" id="GO:0006203">
    <property type="term" value="P:dGTP catabolic process"/>
    <property type="evidence" value="ECO:0007669"/>
    <property type="project" value="TreeGrafter"/>
</dbReference>
<dbReference type="PANTHER" id="PTHR11373">
    <property type="entry name" value="DEOXYNUCLEOSIDE TRIPHOSPHATE TRIPHOSPHOHYDROLASE"/>
    <property type="match status" value="1"/>
</dbReference>
<accession>C1DY95</accession>
<feature type="region of interest" description="Disordered" evidence="1">
    <location>
        <begin position="1"/>
        <end position="23"/>
    </location>
</feature>
<protein>
    <recommendedName>
        <fullName evidence="2">HD/PDEase domain-containing protein</fullName>
    </recommendedName>
</protein>
<evidence type="ECO:0000313" key="3">
    <source>
        <dbReference type="EMBL" id="ACO61388.1"/>
    </source>
</evidence>
<dbReference type="OMA" id="QVHGYIK"/>
<dbReference type="SUPFAM" id="SSF109604">
    <property type="entry name" value="HD-domain/PDEase-like"/>
    <property type="match status" value="1"/>
</dbReference>
<feature type="compositionally biased region" description="Acidic residues" evidence="1">
    <location>
        <begin position="1"/>
        <end position="11"/>
    </location>
</feature>
<evidence type="ECO:0000259" key="2">
    <source>
        <dbReference type="SMART" id="SM00471"/>
    </source>
</evidence>
<keyword evidence="4" id="KW-1185">Reference proteome</keyword>
<dbReference type="Pfam" id="PF01966">
    <property type="entry name" value="HD"/>
    <property type="match status" value="1"/>
</dbReference>
<dbReference type="InterPro" id="IPR045509">
    <property type="entry name" value="HD_assoc_2"/>
</dbReference>
<dbReference type="OrthoDB" id="9991235at2759"/>
<dbReference type="Proteomes" id="UP000002009">
    <property type="component" value="Chromosome 2"/>
</dbReference>
<dbReference type="SMART" id="SM00471">
    <property type="entry name" value="HDc"/>
    <property type="match status" value="1"/>
</dbReference>
<organism evidence="3 4">
    <name type="scientific">Micromonas commoda (strain RCC299 / NOUM17 / CCMP2709)</name>
    <name type="common">Picoplanktonic green alga</name>
    <dbReference type="NCBI Taxonomy" id="296587"/>
    <lineage>
        <taxon>Eukaryota</taxon>
        <taxon>Viridiplantae</taxon>
        <taxon>Chlorophyta</taxon>
        <taxon>Mamiellophyceae</taxon>
        <taxon>Mamiellales</taxon>
        <taxon>Mamiellaceae</taxon>
        <taxon>Micromonas</taxon>
    </lineage>
</organism>
<dbReference type="PANTHER" id="PTHR11373:SF4">
    <property type="entry name" value="DEOXYNUCLEOSIDE TRIPHOSPHATE TRIPHOSPHOHYDROLASE SAMHD1"/>
    <property type="match status" value="1"/>
</dbReference>
<name>C1DY95_MICCC</name>
<dbReference type="GeneID" id="8240843"/>
<gene>
    <name evidence="3" type="ORF">MICPUN_79129</name>
</gene>
<dbReference type="EMBL" id="CP001323">
    <property type="protein sequence ID" value="ACO61388.1"/>
    <property type="molecule type" value="Genomic_DNA"/>
</dbReference>
<dbReference type="Gene3D" id="1.10.3210.10">
    <property type="entry name" value="Hypothetical protein af1432"/>
    <property type="match status" value="1"/>
</dbReference>
<dbReference type="GO" id="GO:0008832">
    <property type="term" value="F:dGTPase activity"/>
    <property type="evidence" value="ECO:0007669"/>
    <property type="project" value="TreeGrafter"/>
</dbReference>
<sequence length="482" mass="55304">MFPAEAADDEQNPSRGWTTQRRGKVINDPVHGHMYFPGIVVDAIDTPQVQRLRELKQLGTSYYVFPGASHNRFEHSLGTAHLATNMFDALRTRAASDVRDALTGADRVAVQLAGLCHDLGHGPFSHVFDNEFLPRRVAGWHAGDEPPWNHEAMGADMFRWMVDDNGMDLDKGVIDRVCDLITSSNVESATPGTKFLWDIVANKRNSIDVDKFEYLLRDQHSTGVKGNVDVGRLMSFMKVIDDQICFKASEVYNVYDLFHTRANMHQKVYTHKKAKAIEYMIVDALVEADVAWDSEISKSIWDVNEFIRLDDTILKRIEWSKESKLQKGRDLVRKIRRRELYQYVNDFAVPEEDIIGFKPVTEVDITSCQGDNNIPGGLRPDDIIIQNVKIDYSMKSKNPVDSVKFFQDYGDTHSFHIDKSKVSLLLPNSFIERKVRVFSKSKDPMYVEAAAKAFENYQRRMYKQELQLTPMRKRARSSQEER</sequence>
<dbReference type="InterPro" id="IPR050135">
    <property type="entry name" value="dGTPase-like"/>
</dbReference>
<dbReference type="GO" id="GO:0005634">
    <property type="term" value="C:nucleus"/>
    <property type="evidence" value="ECO:0007669"/>
    <property type="project" value="TreeGrafter"/>
</dbReference>
<proteinExistence type="predicted"/>
<dbReference type="RefSeq" id="XP_002500130.1">
    <property type="nucleotide sequence ID" value="XM_002500084.1"/>
</dbReference>
<dbReference type="InterPro" id="IPR006674">
    <property type="entry name" value="HD_domain"/>
</dbReference>
<dbReference type="AlphaFoldDB" id="C1DY95"/>
<dbReference type="Pfam" id="PF19276">
    <property type="entry name" value="HD_assoc_2"/>
    <property type="match status" value="1"/>
</dbReference>